<dbReference type="CDD" id="cd06257">
    <property type="entry name" value="DnaJ"/>
    <property type="match status" value="1"/>
</dbReference>
<dbReference type="InterPro" id="IPR027417">
    <property type="entry name" value="P-loop_NTPase"/>
</dbReference>
<dbReference type="PROSITE" id="PS50076">
    <property type="entry name" value="DNAJ_2"/>
    <property type="match status" value="1"/>
</dbReference>
<dbReference type="InterPro" id="IPR005225">
    <property type="entry name" value="Small_GTP-bd"/>
</dbReference>
<evidence type="ECO:0000256" key="3">
    <source>
        <dbReference type="SAM" id="MobiDB-lite"/>
    </source>
</evidence>
<dbReference type="SUPFAM" id="SSF46565">
    <property type="entry name" value="Chaperone J-domain"/>
    <property type="match status" value="1"/>
</dbReference>
<dbReference type="EMBL" id="MPUH01000634">
    <property type="protein sequence ID" value="OMJ76390.1"/>
    <property type="molecule type" value="Genomic_DNA"/>
</dbReference>
<dbReference type="SUPFAM" id="SSF68906">
    <property type="entry name" value="SAP domain"/>
    <property type="match status" value="1"/>
</dbReference>
<gene>
    <name evidence="5" type="ORF">SteCoe_24258</name>
</gene>
<comment type="caution">
    <text evidence="5">The sequence shown here is derived from an EMBL/GenBank/DDBJ whole genome shotgun (WGS) entry which is preliminary data.</text>
</comment>
<dbReference type="AlphaFoldDB" id="A0A1R2BI00"/>
<dbReference type="SMART" id="SM00175">
    <property type="entry name" value="RAB"/>
    <property type="match status" value="1"/>
</dbReference>
<keyword evidence="1" id="KW-0547">Nucleotide-binding</keyword>
<keyword evidence="6" id="KW-1185">Reference proteome</keyword>
<protein>
    <recommendedName>
        <fullName evidence="4">J domain-containing protein</fullName>
    </recommendedName>
</protein>
<feature type="compositionally biased region" description="Polar residues" evidence="3">
    <location>
        <begin position="68"/>
        <end position="79"/>
    </location>
</feature>
<dbReference type="SMART" id="SM00173">
    <property type="entry name" value="RAS"/>
    <property type="match status" value="1"/>
</dbReference>
<feature type="region of interest" description="Disordered" evidence="3">
    <location>
        <begin position="68"/>
        <end position="107"/>
    </location>
</feature>
<dbReference type="SUPFAM" id="SSF52540">
    <property type="entry name" value="P-loop containing nucleoside triphosphate hydrolases"/>
    <property type="match status" value="1"/>
</dbReference>
<dbReference type="Pfam" id="PF00071">
    <property type="entry name" value="Ras"/>
    <property type="match status" value="1"/>
</dbReference>
<dbReference type="SMART" id="SM00271">
    <property type="entry name" value="DnaJ"/>
    <property type="match status" value="1"/>
</dbReference>
<evidence type="ECO:0000256" key="2">
    <source>
        <dbReference type="ARBA" id="ARBA00023134"/>
    </source>
</evidence>
<dbReference type="NCBIfam" id="TIGR00231">
    <property type="entry name" value="small_GTP"/>
    <property type="match status" value="1"/>
</dbReference>
<feature type="compositionally biased region" description="Polar residues" evidence="3">
    <location>
        <begin position="96"/>
        <end position="107"/>
    </location>
</feature>
<proteinExistence type="predicted"/>
<dbReference type="InterPro" id="IPR050227">
    <property type="entry name" value="Rab"/>
</dbReference>
<dbReference type="Gene3D" id="3.40.50.300">
    <property type="entry name" value="P-loop containing nucleotide triphosphate hydrolases"/>
    <property type="match status" value="1"/>
</dbReference>
<dbReference type="InterPro" id="IPR018253">
    <property type="entry name" value="DnaJ_domain_CS"/>
</dbReference>
<dbReference type="PROSITE" id="PS51419">
    <property type="entry name" value="RAB"/>
    <property type="match status" value="1"/>
</dbReference>
<dbReference type="PANTHER" id="PTHR47977">
    <property type="entry name" value="RAS-RELATED PROTEIN RAB"/>
    <property type="match status" value="1"/>
</dbReference>
<reference evidence="5 6" key="1">
    <citation type="submission" date="2016-11" db="EMBL/GenBank/DDBJ databases">
        <title>The macronuclear genome of Stentor coeruleus: a giant cell with tiny introns.</title>
        <authorList>
            <person name="Slabodnick M."/>
            <person name="Ruby J.G."/>
            <person name="Reiff S.B."/>
            <person name="Swart E.C."/>
            <person name="Gosai S."/>
            <person name="Prabakaran S."/>
            <person name="Witkowska E."/>
            <person name="Larue G.E."/>
            <person name="Fisher S."/>
            <person name="Freeman R.M."/>
            <person name="Gunawardena J."/>
            <person name="Chu W."/>
            <person name="Stover N.A."/>
            <person name="Gregory B.D."/>
            <person name="Nowacki M."/>
            <person name="Derisi J."/>
            <person name="Roy S.W."/>
            <person name="Marshall W.F."/>
            <person name="Sood P."/>
        </authorList>
    </citation>
    <scope>NUCLEOTIDE SEQUENCE [LARGE SCALE GENOMIC DNA]</scope>
    <source>
        <strain evidence="5">WM001</strain>
    </source>
</reference>
<dbReference type="PROSITE" id="PS51421">
    <property type="entry name" value="RAS"/>
    <property type="match status" value="1"/>
</dbReference>
<dbReference type="Gene3D" id="1.10.720.30">
    <property type="entry name" value="SAP domain"/>
    <property type="match status" value="1"/>
</dbReference>
<evidence type="ECO:0000313" key="6">
    <source>
        <dbReference type="Proteomes" id="UP000187209"/>
    </source>
</evidence>
<dbReference type="Pfam" id="PF00226">
    <property type="entry name" value="DnaJ"/>
    <property type="match status" value="1"/>
</dbReference>
<dbReference type="GO" id="GO:0005525">
    <property type="term" value="F:GTP binding"/>
    <property type="evidence" value="ECO:0007669"/>
    <property type="project" value="UniProtKB-KW"/>
</dbReference>
<keyword evidence="2" id="KW-0342">GTP-binding</keyword>
<dbReference type="InterPro" id="IPR036869">
    <property type="entry name" value="J_dom_sf"/>
</dbReference>
<evidence type="ECO:0000313" key="5">
    <source>
        <dbReference type="EMBL" id="OMJ76390.1"/>
    </source>
</evidence>
<organism evidence="5 6">
    <name type="scientific">Stentor coeruleus</name>
    <dbReference type="NCBI Taxonomy" id="5963"/>
    <lineage>
        <taxon>Eukaryota</taxon>
        <taxon>Sar</taxon>
        <taxon>Alveolata</taxon>
        <taxon>Ciliophora</taxon>
        <taxon>Postciliodesmatophora</taxon>
        <taxon>Heterotrichea</taxon>
        <taxon>Heterotrichida</taxon>
        <taxon>Stentoridae</taxon>
        <taxon>Stentor</taxon>
    </lineage>
</organism>
<dbReference type="InterPro" id="IPR036361">
    <property type="entry name" value="SAP_dom_sf"/>
</dbReference>
<sequence length="344" mass="38408">MEKLNYYDSMNLARTATQEQIKKAYRKAALLHHPDKGGDENMFKQISKAFEILSDTKKRSAYDSQLESINSQDGLNPSSHGGGDKTPKGKVHKTKTMPSASNIEIPSNPESLSVKELKNLLTSLGVRHDDCVEKSDLLQRLREKKNSARRNTTGAKTTSVSNEHIAIKILSVGDPECGKSCIIKRYCEGRFVNRYISTIGVDYGVKKMNIQGIKVAVNFFDLSGQRDYEEIRKEFFKDSQGVILTFEVNDKTTFANLQRWEREARNNGLNFSEVDVIICGNKVDLNGREVTAAEGNKWATSKGYKYFDTSANTGLGVTEAMESLFNSVVTRALAIKKNLTANLI</sequence>
<dbReference type="PRINTS" id="PR00625">
    <property type="entry name" value="JDOMAIN"/>
</dbReference>
<dbReference type="Proteomes" id="UP000187209">
    <property type="component" value="Unassembled WGS sequence"/>
</dbReference>
<dbReference type="SMART" id="SM00176">
    <property type="entry name" value="RAN"/>
    <property type="match status" value="1"/>
</dbReference>
<dbReference type="GO" id="GO:0003924">
    <property type="term" value="F:GTPase activity"/>
    <property type="evidence" value="ECO:0007669"/>
    <property type="project" value="InterPro"/>
</dbReference>
<evidence type="ECO:0000259" key="4">
    <source>
        <dbReference type="PROSITE" id="PS50076"/>
    </source>
</evidence>
<feature type="domain" description="J" evidence="4">
    <location>
        <begin position="5"/>
        <end position="66"/>
    </location>
</feature>
<dbReference type="OrthoDB" id="9989112at2759"/>
<name>A0A1R2BI00_9CILI</name>
<evidence type="ECO:0000256" key="1">
    <source>
        <dbReference type="ARBA" id="ARBA00022741"/>
    </source>
</evidence>
<dbReference type="InterPro" id="IPR001623">
    <property type="entry name" value="DnaJ_domain"/>
</dbReference>
<dbReference type="Gene3D" id="1.10.287.110">
    <property type="entry name" value="DnaJ domain"/>
    <property type="match status" value="1"/>
</dbReference>
<dbReference type="InterPro" id="IPR001806">
    <property type="entry name" value="Small_GTPase"/>
</dbReference>
<accession>A0A1R2BI00</accession>
<dbReference type="FunFam" id="3.40.50.300:FF:001447">
    <property type="entry name" value="Ras-related protein Rab-1B"/>
    <property type="match status" value="1"/>
</dbReference>
<dbReference type="PROSITE" id="PS00636">
    <property type="entry name" value="DNAJ_1"/>
    <property type="match status" value="1"/>
</dbReference>
<dbReference type="SMART" id="SM00174">
    <property type="entry name" value="RHO"/>
    <property type="match status" value="1"/>
</dbReference>
<dbReference type="PRINTS" id="PR00449">
    <property type="entry name" value="RASTRNSFRMNG"/>
</dbReference>